<evidence type="ECO:0000313" key="1">
    <source>
        <dbReference type="EMBL" id="VDP95469.1"/>
    </source>
</evidence>
<keyword evidence="2" id="KW-1185">Reference proteome</keyword>
<evidence type="ECO:0000313" key="3">
    <source>
        <dbReference type="WBParaSite" id="ECPE_0001809801-mRNA-1"/>
    </source>
</evidence>
<dbReference type="WBParaSite" id="ECPE_0001809801-mRNA-1">
    <property type="protein sequence ID" value="ECPE_0001809801-mRNA-1"/>
    <property type="gene ID" value="ECPE_0001809801"/>
</dbReference>
<evidence type="ECO:0000313" key="2">
    <source>
        <dbReference type="Proteomes" id="UP000272942"/>
    </source>
</evidence>
<dbReference type="Proteomes" id="UP000272942">
    <property type="component" value="Unassembled WGS sequence"/>
</dbReference>
<protein>
    <submittedName>
        <fullName evidence="1 3">Uncharacterized protein</fullName>
    </submittedName>
</protein>
<gene>
    <name evidence="1" type="ORF">ECPE_LOCUS18050</name>
</gene>
<reference evidence="1 2" key="2">
    <citation type="submission" date="2018-11" db="EMBL/GenBank/DDBJ databases">
        <authorList>
            <consortium name="Pathogen Informatics"/>
        </authorList>
    </citation>
    <scope>NUCLEOTIDE SEQUENCE [LARGE SCALE GENOMIC DNA]</scope>
    <source>
        <strain evidence="1 2">Egypt</strain>
    </source>
</reference>
<dbReference type="AlphaFoldDB" id="A0A183BFR5"/>
<proteinExistence type="predicted"/>
<organism evidence="3">
    <name type="scientific">Echinostoma caproni</name>
    <dbReference type="NCBI Taxonomy" id="27848"/>
    <lineage>
        <taxon>Eukaryota</taxon>
        <taxon>Metazoa</taxon>
        <taxon>Spiralia</taxon>
        <taxon>Lophotrochozoa</taxon>
        <taxon>Platyhelminthes</taxon>
        <taxon>Trematoda</taxon>
        <taxon>Digenea</taxon>
        <taxon>Plagiorchiida</taxon>
        <taxon>Echinostomata</taxon>
        <taxon>Echinostomatoidea</taxon>
        <taxon>Echinostomatidae</taxon>
        <taxon>Echinostoma</taxon>
    </lineage>
</organism>
<dbReference type="EMBL" id="UZAN01074111">
    <property type="protein sequence ID" value="VDP95469.1"/>
    <property type="molecule type" value="Genomic_DNA"/>
</dbReference>
<reference evidence="3" key="1">
    <citation type="submission" date="2016-06" db="UniProtKB">
        <authorList>
            <consortium name="WormBaseParasite"/>
        </authorList>
    </citation>
    <scope>IDENTIFICATION</scope>
</reference>
<accession>A0A183BFR5</accession>
<sequence length="58" mass="6084">MGTTPDYGISPFCSRFGCLGPAEGLGSSPTMDNLAPAMFVGHGCFHCFDYMRPHSGPG</sequence>
<name>A0A183BFR5_9TREM</name>